<keyword evidence="2" id="KW-1133">Transmembrane helix</keyword>
<sequence>MSREDQTSTVKGGRSTERRVPAEGTGVPRAPRKVSDDTGGTNDGLQVISYILSGLLLYGGLGWLGDWLLDTSFLFPVGLVLGVGLAAYMIIKRFGQSKDAQKVTLGRSDRWDR</sequence>
<dbReference type="AlphaFoldDB" id="A0A542ZBC7"/>
<feature type="transmembrane region" description="Helical" evidence="2">
    <location>
        <begin position="71"/>
        <end position="91"/>
    </location>
</feature>
<feature type="transmembrane region" description="Helical" evidence="2">
    <location>
        <begin position="47"/>
        <end position="65"/>
    </location>
</feature>
<keyword evidence="4" id="KW-1185">Reference proteome</keyword>
<evidence type="ECO:0000256" key="1">
    <source>
        <dbReference type="SAM" id="MobiDB-lite"/>
    </source>
</evidence>
<reference evidence="3 4" key="1">
    <citation type="submission" date="2019-06" db="EMBL/GenBank/DDBJ databases">
        <title>Sequencing the genomes of 1000 actinobacteria strains.</title>
        <authorList>
            <person name="Klenk H.-P."/>
        </authorList>
    </citation>
    <scope>NUCLEOTIDE SEQUENCE [LARGE SCALE GENOMIC DNA]</scope>
    <source>
        <strain evidence="3 4">DSM 8251</strain>
    </source>
</reference>
<protein>
    <submittedName>
        <fullName evidence="3">Uncharacterized protein</fullName>
    </submittedName>
</protein>
<keyword evidence="2" id="KW-0472">Membrane</keyword>
<dbReference type="Proteomes" id="UP000316196">
    <property type="component" value="Unassembled WGS sequence"/>
</dbReference>
<evidence type="ECO:0000313" key="4">
    <source>
        <dbReference type="Proteomes" id="UP000316196"/>
    </source>
</evidence>
<feature type="region of interest" description="Disordered" evidence="1">
    <location>
        <begin position="1"/>
        <end position="42"/>
    </location>
</feature>
<gene>
    <name evidence="3" type="ORF">FB460_1424</name>
</gene>
<dbReference type="EMBL" id="VFOR01000002">
    <property type="protein sequence ID" value="TQL57591.1"/>
    <property type="molecule type" value="Genomic_DNA"/>
</dbReference>
<evidence type="ECO:0000256" key="2">
    <source>
        <dbReference type="SAM" id="Phobius"/>
    </source>
</evidence>
<proteinExistence type="predicted"/>
<name>A0A542ZBC7_9ACTN</name>
<comment type="caution">
    <text evidence="3">The sequence shown here is derived from an EMBL/GenBank/DDBJ whole genome shotgun (WGS) entry which is preliminary data.</text>
</comment>
<dbReference type="RefSeq" id="WP_246044316.1">
    <property type="nucleotide sequence ID" value="NZ_BAAAMD010000003.1"/>
</dbReference>
<organism evidence="3 4">
    <name type="scientific">Propioniferax innocua</name>
    <dbReference type="NCBI Taxonomy" id="1753"/>
    <lineage>
        <taxon>Bacteria</taxon>
        <taxon>Bacillati</taxon>
        <taxon>Actinomycetota</taxon>
        <taxon>Actinomycetes</taxon>
        <taxon>Propionibacteriales</taxon>
        <taxon>Propionibacteriaceae</taxon>
        <taxon>Propioniferax</taxon>
    </lineage>
</organism>
<evidence type="ECO:0000313" key="3">
    <source>
        <dbReference type="EMBL" id="TQL57591.1"/>
    </source>
</evidence>
<keyword evidence="2" id="KW-0812">Transmembrane</keyword>
<accession>A0A542ZBC7</accession>